<dbReference type="GO" id="GO:0000166">
    <property type="term" value="F:nucleotide binding"/>
    <property type="evidence" value="ECO:0007669"/>
    <property type="project" value="InterPro"/>
</dbReference>
<evidence type="ECO:0000313" key="3">
    <source>
        <dbReference type="EMBL" id="POQ98376.1"/>
    </source>
</evidence>
<evidence type="ECO:0000259" key="2">
    <source>
        <dbReference type="Pfam" id="PF22725"/>
    </source>
</evidence>
<reference evidence="4" key="1">
    <citation type="submission" date="2015-12" db="EMBL/GenBank/DDBJ databases">
        <authorList>
            <person name="Lodha T.D."/>
            <person name="Chintalapati S."/>
            <person name="Chintalapati V.R."/>
            <person name="Sravanthi T."/>
        </authorList>
    </citation>
    <scope>NUCLEOTIDE SEQUENCE [LARGE SCALE GENOMIC DNA]</scope>
    <source>
        <strain evidence="4">JC133</strain>
    </source>
</reference>
<dbReference type="SUPFAM" id="SSF51735">
    <property type="entry name" value="NAD(P)-binding Rossmann-fold domains"/>
    <property type="match status" value="1"/>
</dbReference>
<name>A0A2S4JFT8_9SPIO</name>
<dbReference type="PANTHER" id="PTHR43249:SF1">
    <property type="entry name" value="D-GLUCOSIDE 3-DEHYDROGENASE"/>
    <property type="match status" value="1"/>
</dbReference>
<feature type="domain" description="Gfo/Idh/MocA-like oxidoreductase N-terminal" evidence="1">
    <location>
        <begin position="14"/>
        <end position="80"/>
    </location>
</feature>
<dbReference type="Pfam" id="PF01408">
    <property type="entry name" value="GFO_IDH_MocA"/>
    <property type="match status" value="1"/>
</dbReference>
<dbReference type="SUPFAM" id="SSF55347">
    <property type="entry name" value="Glyceraldehyde-3-phosphate dehydrogenase-like, C-terminal domain"/>
    <property type="match status" value="1"/>
</dbReference>
<dbReference type="InterPro" id="IPR000683">
    <property type="entry name" value="Gfo/Idh/MocA-like_OxRdtase_N"/>
</dbReference>
<comment type="caution">
    <text evidence="3">The sequence shown here is derived from an EMBL/GenBank/DDBJ whole genome shotgun (WGS) entry which is preliminary data.</text>
</comment>
<evidence type="ECO:0008006" key="5">
    <source>
        <dbReference type="Google" id="ProtNLM"/>
    </source>
</evidence>
<dbReference type="InterPro" id="IPR052515">
    <property type="entry name" value="Gfo/Idh/MocA_Oxidoreductase"/>
</dbReference>
<sequence length="281" mass="31778">MSAGLLDERDLLRVTDYADLAGHKIDSVAVCTPSGMHPLHAAEIAEKTDIPTILVEKPISLTVRETFELFRRIDSAGARLVPVYQNRYNPLIQFVRDLINKGTLGTIHQFNVNIFWNRNDDYFKIDWHGTRDLDGGVLYTQASHYVDMLLYLFGPVTQAKGLGGRLRGLQVQDSISAVLEHQNGAVGALNCTVSTYRRNYQTEFTVIGSKGTVRLQGTNLNTINFWDVGGMEKPDMDFTLDHIYGRGHDFLYQYLVEDDQSRFPTRDEVVAGIELMERLSF</sequence>
<dbReference type="InterPro" id="IPR055170">
    <property type="entry name" value="GFO_IDH_MocA-like_dom"/>
</dbReference>
<dbReference type="Proteomes" id="UP000237350">
    <property type="component" value="Unassembled WGS sequence"/>
</dbReference>
<dbReference type="Pfam" id="PF22725">
    <property type="entry name" value="GFO_IDH_MocA_C3"/>
    <property type="match status" value="1"/>
</dbReference>
<proteinExistence type="predicted"/>
<protein>
    <recommendedName>
        <fullName evidence="5">Oxidoreductase</fullName>
    </recommendedName>
</protein>
<organism evidence="3 4">
    <name type="scientific">Alkalispirochaeta sphaeroplastigenens</name>
    <dbReference type="NCBI Taxonomy" id="1187066"/>
    <lineage>
        <taxon>Bacteria</taxon>
        <taxon>Pseudomonadati</taxon>
        <taxon>Spirochaetota</taxon>
        <taxon>Spirochaetia</taxon>
        <taxon>Spirochaetales</taxon>
        <taxon>Spirochaetaceae</taxon>
        <taxon>Alkalispirochaeta</taxon>
    </lineage>
</organism>
<gene>
    <name evidence="3" type="ORF">AU468_13555</name>
</gene>
<dbReference type="EMBL" id="LPWH01000123">
    <property type="protein sequence ID" value="POQ98376.1"/>
    <property type="molecule type" value="Genomic_DNA"/>
</dbReference>
<dbReference type="InterPro" id="IPR036291">
    <property type="entry name" value="NAD(P)-bd_dom_sf"/>
</dbReference>
<dbReference type="PANTHER" id="PTHR43249">
    <property type="entry name" value="UDP-N-ACETYL-2-AMINO-2-DEOXY-D-GLUCURONATE OXIDASE"/>
    <property type="match status" value="1"/>
</dbReference>
<accession>A0A2S4JFT8</accession>
<evidence type="ECO:0000313" key="4">
    <source>
        <dbReference type="Proteomes" id="UP000237350"/>
    </source>
</evidence>
<keyword evidence="4" id="KW-1185">Reference proteome</keyword>
<dbReference type="AlphaFoldDB" id="A0A2S4JFT8"/>
<evidence type="ECO:0000259" key="1">
    <source>
        <dbReference type="Pfam" id="PF01408"/>
    </source>
</evidence>
<feature type="domain" description="GFO/IDH/MocA-like oxidoreductase" evidence="2">
    <location>
        <begin position="93"/>
        <end position="214"/>
    </location>
</feature>
<dbReference type="Gene3D" id="3.30.360.10">
    <property type="entry name" value="Dihydrodipicolinate Reductase, domain 2"/>
    <property type="match status" value="1"/>
</dbReference>
<dbReference type="Gene3D" id="3.40.50.720">
    <property type="entry name" value="NAD(P)-binding Rossmann-like Domain"/>
    <property type="match status" value="1"/>
</dbReference>